<dbReference type="Pfam" id="PF13181">
    <property type="entry name" value="TPR_8"/>
    <property type="match status" value="1"/>
</dbReference>
<evidence type="ECO:0000256" key="16">
    <source>
        <dbReference type="ARBA" id="ARBA00075262"/>
    </source>
</evidence>
<dbReference type="UniPathway" id="UPA00378"/>
<keyword evidence="7 20" id="KW-0812">Transmembrane</keyword>
<dbReference type="InterPro" id="IPR011990">
    <property type="entry name" value="TPR-like_helical_dom_sf"/>
</dbReference>
<keyword evidence="10" id="KW-0256">Endoplasmic reticulum</keyword>
<feature type="repeat" description="TPR" evidence="18">
    <location>
        <begin position="446"/>
        <end position="479"/>
    </location>
</feature>
<evidence type="ECO:0000256" key="6">
    <source>
        <dbReference type="ARBA" id="ARBA00022679"/>
    </source>
</evidence>
<comment type="function">
    <text evidence="14">Transfers mannosyl residues to the hydroxyl group of serine or threonine residues. The 4 members of the TMTC family are O-mannosyl-transferases dedicated primarily to the cadherin superfamily, each member seems to have a distinct role in decorating the cadherin domains with O-linked mannose glycans at specific regions. Also acts as O-mannosyl-transferase on other proteins such as PDIA3. Involved in the positive regulation of proteasomal protein degradation in the endoplasmic reticulum (ER), and the control of ER stress response.</text>
</comment>
<feature type="domain" description="DUF1736" evidence="21">
    <location>
        <begin position="259"/>
        <end position="330"/>
    </location>
</feature>
<keyword evidence="23" id="KW-1185">Reference proteome</keyword>
<feature type="repeat" description="TPR" evidence="18">
    <location>
        <begin position="597"/>
        <end position="630"/>
    </location>
</feature>
<dbReference type="Pfam" id="PF08409">
    <property type="entry name" value="TMTC_DUF1736"/>
    <property type="match status" value="1"/>
</dbReference>
<dbReference type="AlphaFoldDB" id="A0A3Q4HE45"/>
<dbReference type="PROSITE" id="PS50293">
    <property type="entry name" value="TPR_REGION"/>
    <property type="match status" value="2"/>
</dbReference>
<dbReference type="GO" id="GO:0004169">
    <property type="term" value="F:dolichyl-phosphate-mannose-protein mannosyltransferase activity"/>
    <property type="evidence" value="ECO:0007669"/>
    <property type="project" value="UniProtKB-EC"/>
</dbReference>
<comment type="subcellular location">
    <subcellularLocation>
        <location evidence="2">Endoplasmic reticulum</location>
    </subcellularLocation>
    <subcellularLocation>
        <location evidence="1">Membrane</location>
        <topology evidence="1">Multi-pass membrane protein</topology>
    </subcellularLocation>
</comment>
<feature type="region of interest" description="Disordered" evidence="19">
    <location>
        <begin position="822"/>
        <end position="881"/>
    </location>
</feature>
<dbReference type="FunFam" id="1.25.40.10:FF:000528">
    <property type="entry name" value="Transmembrane and TPR repeat-containing protein 3"/>
    <property type="match status" value="1"/>
</dbReference>
<evidence type="ECO:0000256" key="9">
    <source>
        <dbReference type="ARBA" id="ARBA00022803"/>
    </source>
</evidence>
<comment type="similarity">
    <text evidence="4">Belongs to the TMTC family.</text>
</comment>
<dbReference type="InterPro" id="IPR013618">
    <property type="entry name" value="TMTC_DUF1736"/>
</dbReference>
<feature type="transmembrane region" description="Helical" evidence="20">
    <location>
        <begin position="348"/>
        <end position="371"/>
    </location>
</feature>
<dbReference type="GeneTree" id="ENSGT00940000157538"/>
<dbReference type="Gene3D" id="1.25.40.10">
    <property type="entry name" value="Tetratricopeptide repeat domain"/>
    <property type="match status" value="4"/>
</dbReference>
<dbReference type="GO" id="GO:0005783">
    <property type="term" value="C:endoplasmic reticulum"/>
    <property type="evidence" value="ECO:0007669"/>
    <property type="project" value="UniProtKB-SubCell"/>
</dbReference>
<evidence type="ECO:0000256" key="17">
    <source>
        <dbReference type="ARBA" id="ARBA00078084"/>
    </source>
</evidence>
<dbReference type="SMART" id="SM00028">
    <property type="entry name" value="TPR"/>
    <property type="match status" value="9"/>
</dbReference>
<dbReference type="PANTHER" id="PTHR44395:SF1">
    <property type="entry name" value="PROTEIN O-MANNOSYL-TRANSFERASE TMTC3"/>
    <property type="match status" value="1"/>
</dbReference>
<evidence type="ECO:0000313" key="22">
    <source>
        <dbReference type="Ensembl" id="ENSNBRP00000018583.1"/>
    </source>
</evidence>
<name>A0A3Q4HE45_NEOBR</name>
<dbReference type="Ensembl" id="ENSNBRT00000019074.1">
    <property type="protein sequence ID" value="ENSNBRP00000018583.1"/>
    <property type="gene ID" value="ENSNBRG00000014307.1"/>
</dbReference>
<dbReference type="Pfam" id="PF13432">
    <property type="entry name" value="TPR_16"/>
    <property type="match status" value="1"/>
</dbReference>
<dbReference type="SUPFAM" id="SSF48452">
    <property type="entry name" value="TPR-like"/>
    <property type="match status" value="2"/>
</dbReference>
<feature type="compositionally biased region" description="Basic and acidic residues" evidence="19">
    <location>
        <begin position="865"/>
        <end position="881"/>
    </location>
</feature>
<feature type="transmembrane region" description="Helical" evidence="20">
    <location>
        <begin position="169"/>
        <end position="186"/>
    </location>
</feature>
<dbReference type="PANTHER" id="PTHR44395">
    <property type="match status" value="1"/>
</dbReference>
<dbReference type="Proteomes" id="UP000261580">
    <property type="component" value="Unassembled WGS sequence"/>
</dbReference>
<keyword evidence="9 18" id="KW-0802">TPR repeat</keyword>
<feature type="transmembrane region" description="Helical" evidence="20">
    <location>
        <begin position="236"/>
        <end position="256"/>
    </location>
</feature>
<dbReference type="InterPro" id="IPR019734">
    <property type="entry name" value="TPR_rpt"/>
</dbReference>
<evidence type="ECO:0000259" key="21">
    <source>
        <dbReference type="Pfam" id="PF08409"/>
    </source>
</evidence>
<dbReference type="FunFam" id="1.25.40.10:FF:000175">
    <property type="entry name" value="transmembrane and TPR repeat-containing protein 3"/>
    <property type="match status" value="1"/>
</dbReference>
<feature type="transmembrane region" description="Helical" evidence="20">
    <location>
        <begin position="140"/>
        <end position="157"/>
    </location>
</feature>
<dbReference type="EC" id="2.4.1.109" evidence="5"/>
<evidence type="ECO:0000256" key="13">
    <source>
        <dbReference type="ARBA" id="ARBA00023180"/>
    </source>
</evidence>
<evidence type="ECO:0000256" key="18">
    <source>
        <dbReference type="PROSITE-ProRule" id="PRU00339"/>
    </source>
</evidence>
<keyword evidence="13" id="KW-0325">Glycoprotein</keyword>
<evidence type="ECO:0000256" key="10">
    <source>
        <dbReference type="ARBA" id="ARBA00022824"/>
    </source>
</evidence>
<dbReference type="Bgee" id="ENSNBRG00000014307">
    <property type="expression patterns" value="Expressed in liver and 6 other cell types or tissues"/>
</dbReference>
<dbReference type="InterPro" id="IPR013105">
    <property type="entry name" value="TPR_2"/>
</dbReference>
<keyword evidence="8" id="KW-0677">Repeat</keyword>
<dbReference type="OMA" id="AKACFTR"/>
<evidence type="ECO:0000256" key="3">
    <source>
        <dbReference type="ARBA" id="ARBA00004922"/>
    </source>
</evidence>
<evidence type="ECO:0000256" key="12">
    <source>
        <dbReference type="ARBA" id="ARBA00023136"/>
    </source>
</evidence>
<feature type="transmembrane region" description="Helical" evidence="20">
    <location>
        <begin position="318"/>
        <end position="336"/>
    </location>
</feature>
<dbReference type="GO" id="GO:0016020">
    <property type="term" value="C:membrane"/>
    <property type="evidence" value="ECO:0007669"/>
    <property type="project" value="UniProtKB-SubCell"/>
</dbReference>
<accession>A0A3Q4HE45</accession>
<evidence type="ECO:0000256" key="7">
    <source>
        <dbReference type="ARBA" id="ARBA00022692"/>
    </source>
</evidence>
<feature type="transmembrane region" description="Helical" evidence="20">
    <location>
        <begin position="90"/>
        <end position="111"/>
    </location>
</feature>
<evidence type="ECO:0000256" key="11">
    <source>
        <dbReference type="ARBA" id="ARBA00022989"/>
    </source>
</evidence>
<keyword evidence="12 20" id="KW-0472">Membrane</keyword>
<dbReference type="PROSITE" id="PS51257">
    <property type="entry name" value="PROKAR_LIPOPROTEIN"/>
    <property type="match status" value="1"/>
</dbReference>
<proteinExistence type="inferred from homology"/>
<dbReference type="STRING" id="32507.ENSNBRP00000018583"/>
<evidence type="ECO:0000256" key="5">
    <source>
        <dbReference type="ARBA" id="ARBA00012839"/>
    </source>
</evidence>
<keyword evidence="6" id="KW-0808">Transferase</keyword>
<evidence type="ECO:0000256" key="15">
    <source>
        <dbReference type="ARBA" id="ARBA00067886"/>
    </source>
</evidence>
<feature type="transmembrane region" description="Helical" evidence="20">
    <location>
        <begin position="192"/>
        <end position="215"/>
    </location>
</feature>
<reference evidence="22" key="2">
    <citation type="submission" date="2025-09" db="UniProtKB">
        <authorList>
            <consortium name="Ensembl"/>
        </authorList>
    </citation>
    <scope>IDENTIFICATION</scope>
</reference>
<dbReference type="Pfam" id="PF07719">
    <property type="entry name" value="TPR_2"/>
    <property type="match status" value="1"/>
</dbReference>
<comment type="pathway">
    <text evidence="3">Protein modification; protein glycosylation.</text>
</comment>
<sequence>MAVVSWKEILLLSGLVVGCYWNSLSCGFVFDDVSAILDNKDLRPSTPIRNLFLNDFWGTPMAEERSHKSYRPLTVLTFRLNYLFSELSAASYHLLNVILHAVVCVLFLRVCRLFLDKTSSLVAALLFAVHPIHTEAVTGVVGRAELLSSIFLLAAFLAYTKSTGPDHSIVWPPIALTVVLVAAATLCKEQGITVVGVCCVYEIFVAQGFTLPMLVDTIWQVLQGKDGFPYAVLQTLLKLIVLVISTLLLVIIRVQVIQSQLPVFTRFDNPAAVSTTPTRQLTFNYLLPVNAWLLLNPSELCCDWTMGTIPLVESLVDLRNLATLVFYIFLGLLAYHSLRYRHSSAKTVIMALSLIVLPFIPASNLFFPVGFVVAERVLYVPSMGFCVLVAHGFKMISNKGQLKKISWLMIGVLLTTYTVKTFHRNWDWESEYTLFTSALKVNKNNAKLWNNVGHALENQNNYAKALRYFLQATRVQPDDIGAHMNVGRTYKNLNKSKEAEEAYLVAKSLMPQVIPGKKYATRVAPNHLNVYINLANLIRANDSRLEEADQLYRQAISMRPDFKQAYISRGELLLKMNKLTEARDAYLRALELDRTNADLWYNLAIVYIEMKDPSEALKNFNHALELNPRHKLALFNSALLMQESGEPKFWPEANRRFLTYVEEEPDDANGYFNLGMLAMDANENAAAERWMRKAIGLQAGFRSALFNLALLYSQSKREVDALPVLDELLHHHPEHIKGLILKGDILMNHKKDTRGAKACFERILRMDPTNVQGKHNLCVVYFEERDLPRAERCLEETLDLAPNEEYVRRHLSIVRSKMAAMSAAGQPLSSATTEGVGDEKNERKSSTESVRGVGVDQSKSLDNSQSDKRTKGKSTKDIKDIEKKRAAALKRLEEIERILSGD</sequence>
<organism evidence="22 23">
    <name type="scientific">Neolamprologus brichardi</name>
    <name type="common">Fairy cichlid</name>
    <name type="synonym">Lamprologus brichardi</name>
    <dbReference type="NCBI Taxonomy" id="32507"/>
    <lineage>
        <taxon>Eukaryota</taxon>
        <taxon>Metazoa</taxon>
        <taxon>Chordata</taxon>
        <taxon>Craniata</taxon>
        <taxon>Vertebrata</taxon>
        <taxon>Euteleostomi</taxon>
        <taxon>Actinopterygii</taxon>
        <taxon>Neopterygii</taxon>
        <taxon>Teleostei</taxon>
        <taxon>Neoteleostei</taxon>
        <taxon>Acanthomorphata</taxon>
        <taxon>Ovalentaria</taxon>
        <taxon>Cichlomorphae</taxon>
        <taxon>Cichliformes</taxon>
        <taxon>Cichlidae</taxon>
        <taxon>African cichlids</taxon>
        <taxon>Pseudocrenilabrinae</taxon>
        <taxon>Lamprologini</taxon>
        <taxon>Neolamprologus</taxon>
    </lineage>
</organism>
<evidence type="ECO:0000256" key="20">
    <source>
        <dbReference type="SAM" id="Phobius"/>
    </source>
</evidence>
<feature type="transmembrane region" description="Helical" evidence="20">
    <location>
        <begin position="377"/>
        <end position="393"/>
    </location>
</feature>
<dbReference type="GO" id="GO:0060255">
    <property type="term" value="P:regulation of macromolecule metabolic process"/>
    <property type="evidence" value="ECO:0007669"/>
    <property type="project" value="UniProtKB-ARBA"/>
</dbReference>
<evidence type="ECO:0000313" key="23">
    <source>
        <dbReference type="Proteomes" id="UP000261580"/>
    </source>
</evidence>
<feature type="compositionally biased region" description="Basic and acidic residues" evidence="19">
    <location>
        <begin position="837"/>
        <end position="846"/>
    </location>
</feature>
<evidence type="ECO:0000256" key="2">
    <source>
        <dbReference type="ARBA" id="ARBA00004240"/>
    </source>
</evidence>
<evidence type="ECO:0000256" key="1">
    <source>
        <dbReference type="ARBA" id="ARBA00004141"/>
    </source>
</evidence>
<keyword evidence="11 20" id="KW-1133">Transmembrane helix</keyword>
<dbReference type="Pfam" id="PF13414">
    <property type="entry name" value="TPR_11"/>
    <property type="match status" value="1"/>
</dbReference>
<protein>
    <recommendedName>
        <fullName evidence="15">Protein O-mannosyl-transferase TMTC3</fullName>
        <ecNumber evidence="5">2.4.1.109</ecNumber>
    </recommendedName>
    <alternativeName>
        <fullName evidence="17">Transmembrane O-mannosyltransferase targeting cadherins 3</fullName>
    </alternativeName>
    <alternativeName>
        <fullName evidence="16">Transmembrane and tetratricopeptide repeat-containing 3</fullName>
    </alternativeName>
</protein>
<evidence type="ECO:0000256" key="14">
    <source>
        <dbReference type="ARBA" id="ARBA00054953"/>
    </source>
</evidence>
<feature type="repeat" description="TPR" evidence="18">
    <location>
        <begin position="563"/>
        <end position="596"/>
    </location>
</feature>
<reference evidence="22" key="1">
    <citation type="submission" date="2025-08" db="UniProtKB">
        <authorList>
            <consortium name="Ensembl"/>
        </authorList>
    </citation>
    <scope>IDENTIFICATION</scope>
</reference>
<dbReference type="PROSITE" id="PS50005">
    <property type="entry name" value="TPR"/>
    <property type="match status" value="3"/>
</dbReference>
<evidence type="ECO:0000256" key="19">
    <source>
        <dbReference type="SAM" id="MobiDB-lite"/>
    </source>
</evidence>
<evidence type="ECO:0000256" key="8">
    <source>
        <dbReference type="ARBA" id="ARBA00022737"/>
    </source>
</evidence>
<evidence type="ECO:0000256" key="4">
    <source>
        <dbReference type="ARBA" id="ARBA00007882"/>
    </source>
</evidence>
<dbReference type="FunFam" id="1.25.40.10:FF:000239">
    <property type="entry name" value="Transmembrane and TPR repeat-containing protein 3"/>
    <property type="match status" value="1"/>
</dbReference>
<feature type="transmembrane region" description="Helical" evidence="20">
    <location>
        <begin position="9"/>
        <end position="30"/>
    </location>
</feature>